<dbReference type="PANTHER" id="PTHR45654">
    <property type="entry name" value="HOMEOBOX-LEUCINE ZIPPER PROTEIN MERISTEM L1"/>
    <property type="match status" value="1"/>
</dbReference>
<dbReference type="Pfam" id="PF25797">
    <property type="entry name" value="PDF2_C"/>
    <property type="match status" value="1"/>
</dbReference>
<gene>
    <name evidence="2" type="ORF">SADUNF_Sadunf12G0109300</name>
</gene>
<evidence type="ECO:0000259" key="1">
    <source>
        <dbReference type="Pfam" id="PF25797"/>
    </source>
</evidence>
<dbReference type="EMBL" id="JADGMS010000012">
    <property type="protein sequence ID" value="KAF9672006.1"/>
    <property type="molecule type" value="Genomic_DNA"/>
</dbReference>
<name>A0A835MSM7_9ROSI</name>
<comment type="caution">
    <text evidence="2">The sequence shown here is derived from an EMBL/GenBank/DDBJ whole genome shotgun (WGS) entry which is preliminary data.</text>
</comment>
<proteinExistence type="predicted"/>
<dbReference type="PANTHER" id="PTHR45654:SF105">
    <property type="entry name" value="HOMEOBOX DOMAIN-CONTAINING PROTEIN"/>
    <property type="match status" value="1"/>
</dbReference>
<dbReference type="InterPro" id="IPR057993">
    <property type="entry name" value="HD-Zip_IV_C"/>
</dbReference>
<keyword evidence="3" id="KW-1185">Reference proteome</keyword>
<accession>A0A835MSM7</accession>
<reference evidence="2 3" key="1">
    <citation type="submission" date="2020-10" db="EMBL/GenBank/DDBJ databases">
        <title>Plant Genome Project.</title>
        <authorList>
            <person name="Zhang R.-G."/>
        </authorList>
    </citation>
    <scope>NUCLEOTIDE SEQUENCE [LARGE SCALE GENOMIC DNA]</scope>
    <source>
        <strain evidence="2">FAFU-HL-1</strain>
        <tissue evidence="2">Leaf</tissue>
    </source>
</reference>
<feature type="domain" description="HD-Zip IV C-terminal" evidence="1">
    <location>
        <begin position="41"/>
        <end position="110"/>
    </location>
</feature>
<dbReference type="AlphaFoldDB" id="A0A835MSM7"/>
<evidence type="ECO:0000313" key="2">
    <source>
        <dbReference type="EMBL" id="KAF9672006.1"/>
    </source>
</evidence>
<organism evidence="2 3">
    <name type="scientific">Salix dunnii</name>
    <dbReference type="NCBI Taxonomy" id="1413687"/>
    <lineage>
        <taxon>Eukaryota</taxon>
        <taxon>Viridiplantae</taxon>
        <taxon>Streptophyta</taxon>
        <taxon>Embryophyta</taxon>
        <taxon>Tracheophyta</taxon>
        <taxon>Spermatophyta</taxon>
        <taxon>Magnoliopsida</taxon>
        <taxon>eudicotyledons</taxon>
        <taxon>Gunneridae</taxon>
        <taxon>Pentapetalae</taxon>
        <taxon>rosids</taxon>
        <taxon>fabids</taxon>
        <taxon>Malpighiales</taxon>
        <taxon>Salicaceae</taxon>
        <taxon>Saliceae</taxon>
        <taxon>Salix</taxon>
    </lineage>
</organism>
<protein>
    <recommendedName>
        <fullName evidence="1">HD-Zip IV C-terminal domain-containing protein</fullName>
    </recommendedName>
</protein>
<sequence>MPSEIKMQITWVKHSEYDESAVHQLYQPMLSSGRGFGAQRVDIFCSGVCASSLCKWGNLVAGNVSEDVRILTRNSINEPGEPDGIVLSAATSFWLPVSRQRIWSRSLRDRDNGTVSLSCVQLLLILMQMRTCYYYKKPGMISQVR</sequence>
<dbReference type="OrthoDB" id="10584686at2759"/>
<dbReference type="InterPro" id="IPR042160">
    <property type="entry name" value="HD-Zip_IV"/>
</dbReference>
<evidence type="ECO:0000313" key="3">
    <source>
        <dbReference type="Proteomes" id="UP000657918"/>
    </source>
</evidence>
<dbReference type="Proteomes" id="UP000657918">
    <property type="component" value="Unassembled WGS sequence"/>
</dbReference>